<proteinExistence type="predicted"/>
<dbReference type="EMBL" id="LANR01000001">
    <property type="protein sequence ID" value="KJV62519.1"/>
    <property type="molecule type" value="Genomic_DNA"/>
</dbReference>
<gene>
    <name evidence="1" type="ORF">APHACPA_1548</name>
</gene>
<comment type="caution">
    <text evidence="1">The sequence shown here is derived from an EMBL/GenBank/DDBJ whole genome shotgun (WGS) entry which is preliminary data.</text>
</comment>
<sequence length="41" mass="4714">MGQVYVEQGMARYEQTYKAKLVYGLEKRAKELGFTLIDQSA</sequence>
<organism evidence="1 2">
    <name type="scientific">Rickettsia amblyommatis str. Ac/Pa</name>
    <dbReference type="NCBI Taxonomy" id="1359164"/>
    <lineage>
        <taxon>Bacteria</taxon>
        <taxon>Pseudomonadati</taxon>
        <taxon>Pseudomonadota</taxon>
        <taxon>Alphaproteobacteria</taxon>
        <taxon>Rickettsiales</taxon>
        <taxon>Rickettsiaceae</taxon>
        <taxon>Rickettsieae</taxon>
        <taxon>Rickettsia</taxon>
        <taxon>spotted fever group</taxon>
    </lineage>
</organism>
<reference evidence="1 2" key="1">
    <citation type="submission" date="2015-01" db="EMBL/GenBank/DDBJ databases">
        <title>Genome Sequencing of Rickettsiales.</title>
        <authorList>
            <person name="Daugherty S.C."/>
            <person name="Su Q."/>
            <person name="Abolude K."/>
            <person name="Beier-Sexton M."/>
            <person name="Carlyon J.A."/>
            <person name="Carter R."/>
            <person name="Day N.P."/>
            <person name="Dumler S.J."/>
            <person name="Dyachenko V."/>
            <person name="Godinez A."/>
            <person name="Kurtti T.J."/>
            <person name="Lichay M."/>
            <person name="Mullins K.E."/>
            <person name="Ott S."/>
            <person name="Pappas-Brown V."/>
            <person name="Paris D.H."/>
            <person name="Patel P."/>
            <person name="Richards A.L."/>
            <person name="Sadzewicz L."/>
            <person name="Sears K."/>
            <person name="Seidman D."/>
            <person name="Sengamalay N."/>
            <person name="Stenos J."/>
            <person name="Tallon L.J."/>
            <person name="Vincent G."/>
            <person name="Fraser C.M."/>
            <person name="Munderloh U."/>
            <person name="Dunning-Hotopp J.C."/>
        </authorList>
    </citation>
    <scope>NUCLEOTIDE SEQUENCE [LARGE SCALE GENOMIC DNA]</scope>
    <source>
        <strain evidence="1 2">Ac/Pa</strain>
    </source>
</reference>
<dbReference type="AlphaFoldDB" id="A0A0F3N6H6"/>
<protein>
    <submittedName>
        <fullName evidence="1">Uncharacterized protein</fullName>
    </submittedName>
</protein>
<name>A0A0F3N6H6_RICAM</name>
<keyword evidence="2" id="KW-1185">Reference proteome</keyword>
<dbReference type="Proteomes" id="UP000033556">
    <property type="component" value="Unassembled WGS sequence"/>
</dbReference>
<evidence type="ECO:0000313" key="2">
    <source>
        <dbReference type="Proteomes" id="UP000033556"/>
    </source>
</evidence>
<evidence type="ECO:0000313" key="1">
    <source>
        <dbReference type="EMBL" id="KJV62519.1"/>
    </source>
</evidence>
<accession>A0A0F3N6H6</accession>
<dbReference type="PATRIC" id="fig|1359164.3.peg.1536"/>